<dbReference type="GO" id="GO:0016874">
    <property type="term" value="F:ligase activity"/>
    <property type="evidence" value="ECO:0007669"/>
    <property type="project" value="UniProtKB-KW"/>
</dbReference>
<reference evidence="1 2" key="1">
    <citation type="submission" date="2016-10" db="EMBL/GenBank/DDBJ databases">
        <authorList>
            <person name="Varghese N."/>
            <person name="Submissions S."/>
        </authorList>
    </citation>
    <scope>NUCLEOTIDE SEQUENCE [LARGE SCALE GENOMIC DNA]</scope>
    <source>
        <strain evidence="1 2">Nl1</strain>
    </source>
</reference>
<sequence>MINAMEPVRWPLDHERVLPLATLDMARVFTSGRNGLAFDSGVLQEAGMPTTKNVADAWARLSDSDLWGLLGQEIEGHPEWSDVQCREILQAWVELRRSSPWQAELLKYWQRWKQHHLELKKGLAQAGHLTWAQKCRYCELWSANRPIMSPFCGVAEILLGVSELEMKAPPMESGASSRYRQNPGYFGERKGSQAEKKARKSEVIVVSADSTLEKFSEFGASRQLVWALENCGLSWSLCQPWDDSIELDPHSVRGVVFWSYRHRSNDFVYHAMVFEKACEARRIPVINSVFSGWDVRHSTILGNLRQAGIRCPKFQKFASVDDIELPYPLILRVDGIHRGQQMRLVHGVDEARALVNAKRTQFLASGGAGVLPPPNLAIEFIDIADEQGRYHKCRAYVVGNNVVLRHKTVSTHWLVNFASSESFADSAAANRDFIRGSESDLGLLARAGRASGSDVTALDYSRTQDGEYVFWEANRLFKMNGDKDYDLLEPTAESKVKRRAAIDRKLGKSLLALLQERLSIH</sequence>
<dbReference type="RefSeq" id="WP_074633814.1">
    <property type="nucleotide sequence ID" value="NZ_FNKY01000001.1"/>
</dbReference>
<keyword evidence="1" id="KW-0436">Ligase</keyword>
<protein>
    <submittedName>
        <fullName evidence="1">Glutathione synthase/RimK-type ligase, ATP-grasp superfamily</fullName>
    </submittedName>
</protein>
<dbReference type="EMBL" id="FNKY01000001">
    <property type="protein sequence ID" value="SDQ95024.1"/>
    <property type="molecule type" value="Genomic_DNA"/>
</dbReference>
<keyword evidence="2" id="KW-1185">Reference proteome</keyword>
<evidence type="ECO:0000313" key="2">
    <source>
        <dbReference type="Proteomes" id="UP000183471"/>
    </source>
</evidence>
<dbReference type="SUPFAM" id="SSF56059">
    <property type="entry name" value="Glutathione synthetase ATP-binding domain-like"/>
    <property type="match status" value="1"/>
</dbReference>
<comment type="caution">
    <text evidence="1">The sequence shown here is derived from an EMBL/GenBank/DDBJ whole genome shotgun (WGS) entry which is preliminary data.</text>
</comment>
<gene>
    <name evidence="1" type="ORF">SAMN05216402_2954</name>
</gene>
<accession>A0ABY0TJU4</accession>
<name>A0ABY0TJU4_9PROT</name>
<proteinExistence type="predicted"/>
<organism evidence="1 2">
    <name type="scientific">Nitrosospira multiformis</name>
    <dbReference type="NCBI Taxonomy" id="1231"/>
    <lineage>
        <taxon>Bacteria</taxon>
        <taxon>Pseudomonadati</taxon>
        <taxon>Pseudomonadota</taxon>
        <taxon>Betaproteobacteria</taxon>
        <taxon>Nitrosomonadales</taxon>
        <taxon>Nitrosomonadaceae</taxon>
        <taxon>Nitrosospira</taxon>
    </lineage>
</organism>
<dbReference type="Proteomes" id="UP000183471">
    <property type="component" value="Unassembled WGS sequence"/>
</dbReference>
<evidence type="ECO:0000313" key="1">
    <source>
        <dbReference type="EMBL" id="SDQ95024.1"/>
    </source>
</evidence>